<accession>A0A4R3JCU6</accession>
<comment type="similarity">
    <text evidence="8">Belongs to the ATPase delta chain family.</text>
</comment>
<dbReference type="InterPro" id="IPR026015">
    <property type="entry name" value="ATP_synth_OSCP/delta_N_sf"/>
</dbReference>
<keyword evidence="5 8" id="KW-0472">Membrane</keyword>
<dbReference type="AlphaFoldDB" id="A0A4R3JCU6"/>
<dbReference type="OrthoDB" id="9796185at2"/>
<gene>
    <name evidence="8" type="primary">atpH</name>
    <name evidence="9" type="ORF">EDD55_103215</name>
</gene>
<comment type="function">
    <text evidence="8">F(1)F(0) ATP synthase produces ATP from ADP in the presence of a proton or sodium gradient. F-type ATPases consist of two structural domains, F(1) containing the extramembraneous catalytic core and F(0) containing the membrane proton channel, linked together by a central stalk and a peripheral stalk. During catalysis, ATP synthesis in the catalytic domain of F(1) is coupled via a rotary mechanism of the central stalk subunits to proton translocation.</text>
</comment>
<dbReference type="NCBIfam" id="TIGR01145">
    <property type="entry name" value="ATP_synt_delta"/>
    <property type="match status" value="1"/>
</dbReference>
<comment type="subcellular location">
    <subcellularLocation>
        <location evidence="8">Cell membrane</location>
        <topology evidence="8">Peripheral membrane protein</topology>
    </subcellularLocation>
    <subcellularLocation>
        <location evidence="1">Membrane</location>
    </subcellularLocation>
</comment>
<dbReference type="EMBL" id="SLZW01000003">
    <property type="protein sequence ID" value="TCS63592.1"/>
    <property type="molecule type" value="Genomic_DNA"/>
</dbReference>
<name>A0A4R3JCU6_9PROT</name>
<evidence type="ECO:0000256" key="2">
    <source>
        <dbReference type="ARBA" id="ARBA00022448"/>
    </source>
</evidence>
<dbReference type="GO" id="GO:0045259">
    <property type="term" value="C:proton-transporting ATP synthase complex"/>
    <property type="evidence" value="ECO:0007669"/>
    <property type="project" value="UniProtKB-KW"/>
</dbReference>
<evidence type="ECO:0000256" key="6">
    <source>
        <dbReference type="ARBA" id="ARBA00023196"/>
    </source>
</evidence>
<evidence type="ECO:0000313" key="10">
    <source>
        <dbReference type="Proteomes" id="UP000295304"/>
    </source>
</evidence>
<keyword evidence="7 8" id="KW-0066">ATP synthesis</keyword>
<evidence type="ECO:0000256" key="4">
    <source>
        <dbReference type="ARBA" id="ARBA00023065"/>
    </source>
</evidence>
<sequence length="186" mass="19777">MSSETTGATGLAARYAAALFDLAKQAEKLDAVADDMRSLLAMIDDSADLRRLISSPVIARADQRSAISALLEKAGADDLVRRFVIIVVENRRLAILAAAARAFLSQLSESRGEVRALVTSAKELSDKQRQAIAGALKKVTGADVSVQSHVDGDLLGGLIVKIGSRMVDTSLRTKLQQMRLSMKGVG</sequence>
<comment type="function">
    <text evidence="8">This protein is part of the stalk that links CF(0) to CF(1). It either transmits conformational changes from CF(0) to CF(1) or is implicated in proton conduction.</text>
</comment>
<keyword evidence="4 8" id="KW-0406">Ion transport</keyword>
<dbReference type="Pfam" id="PF00213">
    <property type="entry name" value="OSCP"/>
    <property type="match status" value="1"/>
</dbReference>
<dbReference type="Proteomes" id="UP000295304">
    <property type="component" value="Unassembled WGS sequence"/>
</dbReference>
<dbReference type="PROSITE" id="PS00389">
    <property type="entry name" value="ATPASE_DELTA"/>
    <property type="match status" value="1"/>
</dbReference>
<comment type="caution">
    <text evidence="9">The sequence shown here is derived from an EMBL/GenBank/DDBJ whole genome shotgun (WGS) entry which is preliminary data.</text>
</comment>
<evidence type="ECO:0000313" key="9">
    <source>
        <dbReference type="EMBL" id="TCS63592.1"/>
    </source>
</evidence>
<dbReference type="InterPro" id="IPR020781">
    <property type="entry name" value="ATPase_OSCP/d_CS"/>
</dbReference>
<dbReference type="HAMAP" id="MF_01416">
    <property type="entry name" value="ATP_synth_delta_bact"/>
    <property type="match status" value="1"/>
</dbReference>
<dbReference type="RefSeq" id="WP_132938560.1">
    <property type="nucleotide sequence ID" value="NZ_CP119676.1"/>
</dbReference>
<protein>
    <recommendedName>
        <fullName evidence="8">ATP synthase subunit delta</fullName>
    </recommendedName>
    <alternativeName>
        <fullName evidence="8">ATP synthase F(1) sector subunit delta</fullName>
    </alternativeName>
    <alternativeName>
        <fullName evidence="8">F-type ATPase subunit delta</fullName>
        <shortName evidence="8">F-ATPase subunit delta</shortName>
    </alternativeName>
</protein>
<evidence type="ECO:0000256" key="8">
    <source>
        <dbReference type="HAMAP-Rule" id="MF_01416"/>
    </source>
</evidence>
<dbReference type="PRINTS" id="PR00125">
    <property type="entry name" value="ATPASEDELTA"/>
</dbReference>
<keyword evidence="6 8" id="KW-0139">CF(1)</keyword>
<keyword evidence="10" id="KW-1185">Reference proteome</keyword>
<organism evidence="9 10">
    <name type="scientific">Varunaivibrio sulfuroxidans</name>
    <dbReference type="NCBI Taxonomy" id="1773489"/>
    <lineage>
        <taxon>Bacteria</taxon>
        <taxon>Pseudomonadati</taxon>
        <taxon>Pseudomonadota</taxon>
        <taxon>Alphaproteobacteria</taxon>
        <taxon>Rhodospirillales</taxon>
        <taxon>Magnetovibrionaceae</taxon>
        <taxon>Varunaivibrio</taxon>
    </lineage>
</organism>
<dbReference type="GO" id="GO:0046933">
    <property type="term" value="F:proton-transporting ATP synthase activity, rotational mechanism"/>
    <property type="evidence" value="ECO:0007669"/>
    <property type="project" value="UniProtKB-UniRule"/>
</dbReference>
<dbReference type="GO" id="GO:0005886">
    <property type="term" value="C:plasma membrane"/>
    <property type="evidence" value="ECO:0007669"/>
    <property type="project" value="UniProtKB-SubCell"/>
</dbReference>
<dbReference type="Gene3D" id="1.10.520.20">
    <property type="entry name" value="N-terminal domain of the delta subunit of the F1F0-ATP synthase"/>
    <property type="match status" value="1"/>
</dbReference>
<evidence type="ECO:0000256" key="3">
    <source>
        <dbReference type="ARBA" id="ARBA00022781"/>
    </source>
</evidence>
<evidence type="ECO:0000256" key="5">
    <source>
        <dbReference type="ARBA" id="ARBA00023136"/>
    </source>
</evidence>
<dbReference type="SUPFAM" id="SSF47928">
    <property type="entry name" value="N-terminal domain of the delta subunit of the F1F0-ATP synthase"/>
    <property type="match status" value="1"/>
</dbReference>
<keyword evidence="8" id="KW-1003">Cell membrane</keyword>
<dbReference type="NCBIfam" id="NF004406">
    <property type="entry name" value="PRK05758.3-2"/>
    <property type="match status" value="1"/>
</dbReference>
<dbReference type="InterPro" id="IPR000711">
    <property type="entry name" value="ATPase_OSCP/dsu"/>
</dbReference>
<keyword evidence="2 8" id="KW-0813">Transport</keyword>
<evidence type="ECO:0000256" key="7">
    <source>
        <dbReference type="ARBA" id="ARBA00023310"/>
    </source>
</evidence>
<keyword evidence="3 8" id="KW-0375">Hydrogen ion transport</keyword>
<proteinExistence type="inferred from homology"/>
<evidence type="ECO:0000256" key="1">
    <source>
        <dbReference type="ARBA" id="ARBA00004370"/>
    </source>
</evidence>
<reference evidence="9 10" key="1">
    <citation type="submission" date="2019-03" db="EMBL/GenBank/DDBJ databases">
        <title>Genomic Encyclopedia of Type Strains, Phase IV (KMG-IV): sequencing the most valuable type-strain genomes for metagenomic binning, comparative biology and taxonomic classification.</title>
        <authorList>
            <person name="Goeker M."/>
        </authorList>
    </citation>
    <scope>NUCLEOTIDE SEQUENCE [LARGE SCALE GENOMIC DNA]</scope>
    <source>
        <strain evidence="9 10">DSM 101688</strain>
    </source>
</reference>
<dbReference type="PANTHER" id="PTHR11910">
    <property type="entry name" value="ATP SYNTHASE DELTA CHAIN"/>
    <property type="match status" value="1"/>
</dbReference>